<name>A0ACC2LHC4_PERAE</name>
<evidence type="ECO:0000313" key="2">
    <source>
        <dbReference type="Proteomes" id="UP001234297"/>
    </source>
</evidence>
<sequence>MWFSTYFFYSLSSSYSLISLLFAFVAKLRPLTFRIIRIFLPLSVYRFVLCEVSSEAIGEWELQALKEPTMERSPTKIWRGSLTGPLRSSGSQ</sequence>
<comment type="caution">
    <text evidence="1">The sequence shown here is derived from an EMBL/GenBank/DDBJ whole genome shotgun (WGS) entry which is preliminary data.</text>
</comment>
<organism evidence="1 2">
    <name type="scientific">Persea americana</name>
    <name type="common">Avocado</name>
    <dbReference type="NCBI Taxonomy" id="3435"/>
    <lineage>
        <taxon>Eukaryota</taxon>
        <taxon>Viridiplantae</taxon>
        <taxon>Streptophyta</taxon>
        <taxon>Embryophyta</taxon>
        <taxon>Tracheophyta</taxon>
        <taxon>Spermatophyta</taxon>
        <taxon>Magnoliopsida</taxon>
        <taxon>Magnoliidae</taxon>
        <taxon>Laurales</taxon>
        <taxon>Lauraceae</taxon>
        <taxon>Persea</taxon>
    </lineage>
</organism>
<dbReference type="EMBL" id="CM056816">
    <property type="protein sequence ID" value="KAJ8632797.1"/>
    <property type="molecule type" value="Genomic_DNA"/>
</dbReference>
<evidence type="ECO:0000313" key="1">
    <source>
        <dbReference type="EMBL" id="KAJ8632797.1"/>
    </source>
</evidence>
<reference evidence="1 2" key="1">
    <citation type="journal article" date="2022" name="Hortic Res">
        <title>A haplotype resolved chromosomal level avocado genome allows analysis of novel avocado genes.</title>
        <authorList>
            <person name="Nath O."/>
            <person name="Fletcher S.J."/>
            <person name="Hayward A."/>
            <person name="Shaw L.M."/>
            <person name="Masouleh A.K."/>
            <person name="Furtado A."/>
            <person name="Henry R.J."/>
            <person name="Mitter N."/>
        </authorList>
    </citation>
    <scope>NUCLEOTIDE SEQUENCE [LARGE SCALE GENOMIC DNA]</scope>
    <source>
        <strain evidence="2">cv. Hass</strain>
    </source>
</reference>
<gene>
    <name evidence="1" type="ORF">MRB53_026133</name>
</gene>
<proteinExistence type="predicted"/>
<accession>A0ACC2LHC4</accession>
<protein>
    <submittedName>
        <fullName evidence="1">Uncharacterized protein</fullName>
    </submittedName>
</protein>
<dbReference type="Proteomes" id="UP001234297">
    <property type="component" value="Chromosome 8"/>
</dbReference>
<keyword evidence="2" id="KW-1185">Reference proteome</keyword>